<dbReference type="OrthoDB" id="9759321at2"/>
<keyword evidence="6" id="KW-0378">Hydrolase</keyword>
<evidence type="ECO:0000313" key="7">
    <source>
        <dbReference type="Proteomes" id="UP000189462"/>
    </source>
</evidence>
<feature type="region of interest" description="Disordered" evidence="4">
    <location>
        <begin position="556"/>
        <end position="576"/>
    </location>
</feature>
<evidence type="ECO:0000256" key="2">
    <source>
        <dbReference type="ARBA" id="ARBA00023277"/>
    </source>
</evidence>
<evidence type="ECO:0000256" key="3">
    <source>
        <dbReference type="RuleBase" id="RU361196"/>
    </source>
</evidence>
<protein>
    <submittedName>
        <fullName evidence="6">Glycoside hydrolase</fullName>
    </submittedName>
</protein>
<dbReference type="EMBL" id="MVBK01000128">
    <property type="protein sequence ID" value="OOG21441.1"/>
    <property type="molecule type" value="Genomic_DNA"/>
</dbReference>
<dbReference type="InterPro" id="IPR004300">
    <property type="entry name" value="Glyco_hydro_57_N"/>
</dbReference>
<sequence length="576" mass="65204">MCADRTPRAAQKPLRVVLCWHMHQPQYRDVVNRSYRLPWTYLHAIKDYEDMVAHLEDAPDAKAVVNFAPVLLEQIDDYAQQVREYLQGGQEIRDPLLATLAAERMPEDIADRRRLAEACLRANESHLIEAYPHFHVLAQMVRWLRDQPAGFRYQSEAFFADLVTWYHLAWLGETVRRRNKRVQALLDKGQGFSRGDRLELLGIIGGLLDGLLPRYRRLAEAGRVELAFSPYAHPIMPLLLDLQVAREAVPDALLPDVRGYPGGEERVRWHLQRGLETFEHYFGHRPAGCWPSEGGISTATVRLLAEHGMRWTASGENVLVNSLREAGELDENGERTWLHRPYRLEGADTLCFFRDDGLSDAIGFRYADWHSDDAVGEFIHHLENIAAGASPDTVVSVILDGENAWEYYPANGYHFLTSLYRRLAAHPGIRLCTFAECVDELSRPPQLSRIVAGSWVYGSFSTWIGDEDKNRGWALLVQAKQRLDELIREGRLGGERLEQALEQLAICEGSDWCWWFGDYNPADVVGDFEALYRHHLSVLYGLMDEPAPEALGQVLAHGSGHPAAGGTMRHGSAGQD</sequence>
<feature type="domain" description="Glycoside hydrolase family 57 N-terminal" evidence="5">
    <location>
        <begin position="18"/>
        <end position="441"/>
    </location>
</feature>
<dbReference type="GO" id="GO:0005975">
    <property type="term" value="P:carbohydrate metabolic process"/>
    <property type="evidence" value="ECO:0007669"/>
    <property type="project" value="InterPro"/>
</dbReference>
<dbReference type="CDD" id="cd10796">
    <property type="entry name" value="GH57N_APU"/>
    <property type="match status" value="1"/>
</dbReference>
<dbReference type="AlphaFoldDB" id="A0A1V3N8X4"/>
<dbReference type="PANTHER" id="PTHR36306:SF1">
    <property type="entry name" value="ALPHA-AMYLASE-RELATED"/>
    <property type="match status" value="1"/>
</dbReference>
<evidence type="ECO:0000256" key="1">
    <source>
        <dbReference type="ARBA" id="ARBA00006821"/>
    </source>
</evidence>
<accession>A0A1V3N8X4</accession>
<name>A0A1V3N8X4_9GAMM</name>
<evidence type="ECO:0000259" key="5">
    <source>
        <dbReference type="Pfam" id="PF03065"/>
    </source>
</evidence>
<proteinExistence type="inferred from homology"/>
<reference evidence="6 7" key="1">
    <citation type="submission" date="2017-02" db="EMBL/GenBank/DDBJ databases">
        <title>Genomic diversity within the haloalkaliphilic genus Thioalkalivibrio.</title>
        <authorList>
            <person name="Ahn A.-C."/>
            <person name="Meier-Kolthoff J."/>
            <person name="Overmars L."/>
            <person name="Richter M."/>
            <person name="Woyke T."/>
            <person name="Sorokin D.Y."/>
            <person name="Muyzer G."/>
        </authorList>
    </citation>
    <scope>NUCLEOTIDE SEQUENCE [LARGE SCALE GENOMIC DNA]</scope>
    <source>
        <strain evidence="6 7">ALJD</strain>
    </source>
</reference>
<evidence type="ECO:0000313" key="6">
    <source>
        <dbReference type="EMBL" id="OOG21441.1"/>
    </source>
</evidence>
<dbReference type="SUPFAM" id="SSF88713">
    <property type="entry name" value="Glycoside hydrolase/deacetylase"/>
    <property type="match status" value="1"/>
</dbReference>
<dbReference type="GO" id="GO:0016787">
    <property type="term" value="F:hydrolase activity"/>
    <property type="evidence" value="ECO:0007669"/>
    <property type="project" value="UniProtKB-KW"/>
</dbReference>
<dbReference type="STRING" id="108003.B1C78_16235"/>
<keyword evidence="7" id="KW-1185">Reference proteome</keyword>
<gene>
    <name evidence="6" type="ORF">B1C78_16235</name>
</gene>
<comment type="similarity">
    <text evidence="1 3">Belongs to the glycosyl hydrolase 57 family.</text>
</comment>
<dbReference type="InterPro" id="IPR027291">
    <property type="entry name" value="Glyco_hydro_38_N_sf"/>
</dbReference>
<keyword evidence="2 3" id="KW-0119">Carbohydrate metabolism</keyword>
<dbReference type="InterPro" id="IPR011330">
    <property type="entry name" value="Glyco_hydro/deAcase_b/a-brl"/>
</dbReference>
<dbReference type="InterPro" id="IPR052046">
    <property type="entry name" value="GH57_Enzymes"/>
</dbReference>
<evidence type="ECO:0000256" key="4">
    <source>
        <dbReference type="SAM" id="MobiDB-lite"/>
    </source>
</evidence>
<comment type="caution">
    <text evidence="6">The sequence shown here is derived from an EMBL/GenBank/DDBJ whole genome shotgun (WGS) entry which is preliminary data.</text>
</comment>
<dbReference type="RefSeq" id="WP_077280198.1">
    <property type="nucleotide sequence ID" value="NZ_MVBK01000128.1"/>
</dbReference>
<dbReference type="Proteomes" id="UP000189462">
    <property type="component" value="Unassembled WGS sequence"/>
</dbReference>
<organism evidence="6 7">
    <name type="scientific">Thioalkalivibrio denitrificans</name>
    <dbReference type="NCBI Taxonomy" id="108003"/>
    <lineage>
        <taxon>Bacteria</taxon>
        <taxon>Pseudomonadati</taxon>
        <taxon>Pseudomonadota</taxon>
        <taxon>Gammaproteobacteria</taxon>
        <taxon>Chromatiales</taxon>
        <taxon>Ectothiorhodospiraceae</taxon>
        <taxon>Thioalkalivibrio</taxon>
    </lineage>
</organism>
<dbReference type="Gene3D" id="3.20.110.10">
    <property type="entry name" value="Glycoside hydrolase 38, N terminal domain"/>
    <property type="match status" value="1"/>
</dbReference>
<dbReference type="Pfam" id="PF03065">
    <property type="entry name" value="Glyco_hydro_57"/>
    <property type="match status" value="1"/>
</dbReference>
<dbReference type="PANTHER" id="PTHR36306">
    <property type="entry name" value="ALPHA-AMYLASE-RELATED-RELATED"/>
    <property type="match status" value="1"/>
</dbReference>